<protein>
    <recommendedName>
        <fullName evidence="2">UVR domain-containing protein</fullName>
    </recommendedName>
</protein>
<dbReference type="PROSITE" id="PS01279">
    <property type="entry name" value="PCMT"/>
    <property type="match status" value="1"/>
</dbReference>
<dbReference type="PANTHER" id="PTHR24029">
    <property type="entry name" value="UVRABC SYSTEM PROTEIN B"/>
    <property type="match status" value="1"/>
</dbReference>
<name>A0A0F9K0R0_9ZZZZ</name>
<feature type="domain" description="UVR" evidence="2">
    <location>
        <begin position="113"/>
        <end position="148"/>
    </location>
</feature>
<comment type="similarity">
    <text evidence="1">Belongs to the methyltransferase superfamily. L-isoaspartyl/D-aspartyl protein methyltransferase family.</text>
</comment>
<evidence type="ECO:0000256" key="1">
    <source>
        <dbReference type="ARBA" id="ARBA00005369"/>
    </source>
</evidence>
<dbReference type="InterPro" id="IPR029063">
    <property type="entry name" value="SAM-dependent_MTases_sf"/>
</dbReference>
<dbReference type="InterPro" id="IPR001943">
    <property type="entry name" value="UVR_dom"/>
</dbReference>
<dbReference type="Pfam" id="PF12344">
    <property type="entry name" value="UvrB"/>
    <property type="match status" value="1"/>
</dbReference>
<feature type="non-terminal residue" evidence="3">
    <location>
        <position position="1"/>
    </location>
</feature>
<reference evidence="3" key="1">
    <citation type="journal article" date="2015" name="Nature">
        <title>Complex archaea that bridge the gap between prokaryotes and eukaryotes.</title>
        <authorList>
            <person name="Spang A."/>
            <person name="Saw J.H."/>
            <person name="Jorgensen S.L."/>
            <person name="Zaremba-Niedzwiedzka K."/>
            <person name="Martijn J."/>
            <person name="Lind A.E."/>
            <person name="van Eijk R."/>
            <person name="Schleper C."/>
            <person name="Guy L."/>
            <person name="Ettema T.J."/>
        </authorList>
    </citation>
    <scope>NUCLEOTIDE SEQUENCE</scope>
</reference>
<dbReference type="Gene3D" id="3.40.50.300">
    <property type="entry name" value="P-loop containing nucleotide triphosphate hydrolases"/>
    <property type="match status" value="1"/>
</dbReference>
<dbReference type="PROSITE" id="PS50151">
    <property type="entry name" value="UVR"/>
    <property type="match status" value="1"/>
</dbReference>
<dbReference type="GO" id="GO:0006289">
    <property type="term" value="P:nucleotide-excision repair"/>
    <property type="evidence" value="ECO:0007669"/>
    <property type="project" value="InterPro"/>
</dbReference>
<dbReference type="GO" id="GO:0005524">
    <property type="term" value="F:ATP binding"/>
    <property type="evidence" value="ECO:0007669"/>
    <property type="project" value="InterPro"/>
</dbReference>
<dbReference type="EMBL" id="LAZR01016385">
    <property type="protein sequence ID" value="KKM04758.1"/>
    <property type="molecule type" value="Genomic_DNA"/>
</dbReference>
<dbReference type="CDD" id="cd02440">
    <property type="entry name" value="AdoMet_MTases"/>
    <property type="match status" value="1"/>
</dbReference>
<dbReference type="InterPro" id="IPR036876">
    <property type="entry name" value="UVR_dom_sf"/>
</dbReference>
<organism evidence="3">
    <name type="scientific">marine sediment metagenome</name>
    <dbReference type="NCBI Taxonomy" id="412755"/>
    <lineage>
        <taxon>unclassified sequences</taxon>
        <taxon>metagenomes</taxon>
        <taxon>ecological metagenomes</taxon>
    </lineage>
</organism>
<dbReference type="PANTHER" id="PTHR24029:SF0">
    <property type="entry name" value="UVRABC SYSTEM PROTEIN B"/>
    <property type="match status" value="1"/>
</dbReference>
<dbReference type="InterPro" id="IPR004807">
    <property type="entry name" value="UvrB"/>
</dbReference>
<dbReference type="GO" id="GO:0004719">
    <property type="term" value="F:protein-L-isoaspartate (D-aspartate) O-methyltransferase activity"/>
    <property type="evidence" value="ECO:0007669"/>
    <property type="project" value="InterPro"/>
</dbReference>
<evidence type="ECO:0000313" key="3">
    <source>
        <dbReference type="EMBL" id="KKM04758.1"/>
    </source>
</evidence>
<dbReference type="InterPro" id="IPR024759">
    <property type="entry name" value="UvrB_YAD/RRR_dom"/>
</dbReference>
<dbReference type="Pfam" id="PF01135">
    <property type="entry name" value="PCMT"/>
    <property type="match status" value="1"/>
</dbReference>
<dbReference type="GO" id="GO:0009380">
    <property type="term" value="C:excinuclease repair complex"/>
    <property type="evidence" value="ECO:0007669"/>
    <property type="project" value="InterPro"/>
</dbReference>
<evidence type="ECO:0000259" key="2">
    <source>
        <dbReference type="PROSITE" id="PS50151"/>
    </source>
</evidence>
<sequence>LVALLEADKEGFLRSETSLMQVSGRAARNINGKVIFYAERVTRSMQLVIDECDRRREIQAEYNREHDITPSTIYKSVEEVMISTSVADARQPVQVAEAVPAYDLSTLDQHDLSFTLDLLRREMKKAAEALQFEDAARLRDEIIRLGVRPGDRVLEIGTGSGYQAAVLAVIVKEVYTIEIIPSLAESAAKKLKELGYDNVFVMAGDGFFGWPEHAPFDAIIVTAAAERIPVRLIEQMAKGGRLIMPVGPVETSQRLTLVTKRMDGRLIYQVREGVRFVPMTGRIQEK</sequence>
<dbReference type="SUPFAM" id="SSF46600">
    <property type="entry name" value="C-terminal UvrC-binding domain of UvrB"/>
    <property type="match status" value="1"/>
</dbReference>
<dbReference type="GO" id="GO:0016887">
    <property type="term" value="F:ATP hydrolysis activity"/>
    <property type="evidence" value="ECO:0007669"/>
    <property type="project" value="InterPro"/>
</dbReference>
<proteinExistence type="inferred from homology"/>
<dbReference type="SUPFAM" id="SSF53335">
    <property type="entry name" value="S-adenosyl-L-methionine-dependent methyltransferases"/>
    <property type="match status" value="1"/>
</dbReference>
<accession>A0A0F9K0R0</accession>
<dbReference type="InterPro" id="IPR000682">
    <property type="entry name" value="PCMT"/>
</dbReference>
<gene>
    <name evidence="3" type="ORF">LCGC14_1761050</name>
</gene>
<dbReference type="NCBIfam" id="TIGR00080">
    <property type="entry name" value="pimt"/>
    <property type="match status" value="1"/>
</dbReference>
<dbReference type="InterPro" id="IPR027417">
    <property type="entry name" value="P-loop_NTPase"/>
</dbReference>
<dbReference type="GO" id="GO:0003677">
    <property type="term" value="F:DNA binding"/>
    <property type="evidence" value="ECO:0007669"/>
    <property type="project" value="InterPro"/>
</dbReference>
<dbReference type="AlphaFoldDB" id="A0A0F9K0R0"/>
<dbReference type="Gene3D" id="3.40.50.150">
    <property type="entry name" value="Vaccinia Virus protein VP39"/>
    <property type="match status" value="1"/>
</dbReference>
<comment type="caution">
    <text evidence="3">The sequence shown here is derived from an EMBL/GenBank/DDBJ whole genome shotgun (WGS) entry which is preliminary data.</text>
</comment>